<dbReference type="EMBL" id="SDHY01000001">
    <property type="protein sequence ID" value="RXK52280.1"/>
    <property type="molecule type" value="Genomic_DNA"/>
</dbReference>
<evidence type="ECO:0000313" key="14">
    <source>
        <dbReference type="EMBL" id="RXK52280.1"/>
    </source>
</evidence>
<dbReference type="InterPro" id="IPR004150">
    <property type="entry name" value="NAD_DNA_ligase_OB"/>
</dbReference>
<dbReference type="CDD" id="cd00114">
    <property type="entry name" value="LIGANc"/>
    <property type="match status" value="1"/>
</dbReference>
<dbReference type="EC" id="6.5.1.2" evidence="11 12"/>
<keyword evidence="11" id="KW-0464">Manganese</keyword>
<dbReference type="OrthoDB" id="9759736at2"/>
<dbReference type="InterPro" id="IPR001679">
    <property type="entry name" value="DNA_ligase"/>
</dbReference>
<evidence type="ECO:0000256" key="4">
    <source>
        <dbReference type="ARBA" id="ARBA00022723"/>
    </source>
</evidence>
<dbReference type="SUPFAM" id="SSF56091">
    <property type="entry name" value="DNA ligase/mRNA capping enzyme, catalytic domain"/>
    <property type="match status" value="1"/>
</dbReference>
<dbReference type="Gene3D" id="3.30.470.30">
    <property type="entry name" value="DNA ligase/mRNA capping enzyme"/>
    <property type="match status" value="1"/>
</dbReference>
<dbReference type="RefSeq" id="WP_129025385.1">
    <property type="nucleotide sequence ID" value="NZ_SDHY01000001.1"/>
</dbReference>
<feature type="binding site" evidence="11">
    <location>
        <begin position="80"/>
        <end position="81"/>
    </location>
    <ligand>
        <name>NAD(+)</name>
        <dbReference type="ChEBI" id="CHEBI:57540"/>
    </ligand>
</feature>
<organism evidence="14 15">
    <name type="scientific">Aquirufa rosea</name>
    <dbReference type="NCBI Taxonomy" id="2509241"/>
    <lineage>
        <taxon>Bacteria</taxon>
        <taxon>Pseudomonadati</taxon>
        <taxon>Bacteroidota</taxon>
        <taxon>Cytophagia</taxon>
        <taxon>Cytophagales</taxon>
        <taxon>Flectobacillaceae</taxon>
        <taxon>Aquirufa</taxon>
    </lineage>
</organism>
<evidence type="ECO:0000256" key="8">
    <source>
        <dbReference type="ARBA" id="ARBA00023027"/>
    </source>
</evidence>
<dbReference type="InterPro" id="IPR012340">
    <property type="entry name" value="NA-bd_OB-fold"/>
</dbReference>
<evidence type="ECO:0000256" key="2">
    <source>
        <dbReference type="ARBA" id="ARBA00022598"/>
    </source>
</evidence>
<dbReference type="SUPFAM" id="SSF52113">
    <property type="entry name" value="BRCT domain"/>
    <property type="match status" value="1"/>
</dbReference>
<dbReference type="Pfam" id="PF03119">
    <property type="entry name" value="DNA_ligase_ZBD"/>
    <property type="match status" value="1"/>
</dbReference>
<evidence type="ECO:0000256" key="12">
    <source>
        <dbReference type="RuleBase" id="RU000618"/>
    </source>
</evidence>
<evidence type="ECO:0000256" key="11">
    <source>
        <dbReference type="HAMAP-Rule" id="MF_01588"/>
    </source>
</evidence>
<dbReference type="Gene3D" id="1.10.150.20">
    <property type="entry name" value="5' to 3' exonuclease, C-terminal subdomain"/>
    <property type="match status" value="2"/>
</dbReference>
<dbReference type="InterPro" id="IPR013840">
    <property type="entry name" value="DNAligase_N"/>
</dbReference>
<dbReference type="InterPro" id="IPR010994">
    <property type="entry name" value="RuvA_2-like"/>
</dbReference>
<dbReference type="FunFam" id="3.30.470.30:FF:000001">
    <property type="entry name" value="DNA ligase"/>
    <property type="match status" value="1"/>
</dbReference>
<dbReference type="Pfam" id="PF01653">
    <property type="entry name" value="DNA_ligase_aden"/>
    <property type="match status" value="1"/>
</dbReference>
<evidence type="ECO:0000256" key="3">
    <source>
        <dbReference type="ARBA" id="ARBA00022705"/>
    </source>
</evidence>
<feature type="binding site" evidence="11">
    <location>
        <position position="407"/>
    </location>
    <ligand>
        <name>Zn(2+)</name>
        <dbReference type="ChEBI" id="CHEBI:29105"/>
    </ligand>
</feature>
<feature type="binding site" evidence="11">
    <location>
        <begin position="31"/>
        <end position="35"/>
    </location>
    <ligand>
        <name>NAD(+)</name>
        <dbReference type="ChEBI" id="CHEBI:57540"/>
    </ligand>
</feature>
<dbReference type="NCBIfam" id="NF005932">
    <property type="entry name" value="PRK07956.1"/>
    <property type="match status" value="1"/>
</dbReference>
<dbReference type="Pfam" id="PF00533">
    <property type="entry name" value="BRCT"/>
    <property type="match status" value="1"/>
</dbReference>
<feature type="binding site" evidence="11">
    <location>
        <position position="310"/>
    </location>
    <ligand>
        <name>NAD(+)</name>
        <dbReference type="ChEBI" id="CHEBI:57540"/>
    </ligand>
</feature>
<dbReference type="HAMAP" id="MF_01588">
    <property type="entry name" value="DNA_ligase_A"/>
    <property type="match status" value="1"/>
</dbReference>
<dbReference type="Gene3D" id="2.40.50.140">
    <property type="entry name" value="Nucleic acid-binding proteins"/>
    <property type="match status" value="1"/>
</dbReference>
<keyword evidence="2 11" id="KW-0436">Ligase</keyword>
<evidence type="ECO:0000313" key="15">
    <source>
        <dbReference type="Proteomes" id="UP000289455"/>
    </source>
</evidence>
<dbReference type="PROSITE" id="PS01055">
    <property type="entry name" value="DNA_LIGASE_N1"/>
    <property type="match status" value="1"/>
</dbReference>
<dbReference type="PROSITE" id="PS50172">
    <property type="entry name" value="BRCT"/>
    <property type="match status" value="1"/>
</dbReference>
<dbReference type="PROSITE" id="PS01056">
    <property type="entry name" value="DNA_LIGASE_N2"/>
    <property type="match status" value="1"/>
</dbReference>
<feature type="binding site" evidence="11">
    <location>
        <position position="134"/>
    </location>
    <ligand>
        <name>NAD(+)</name>
        <dbReference type="ChEBI" id="CHEBI:57540"/>
    </ligand>
</feature>
<dbReference type="FunFam" id="1.10.150.20:FF:000006">
    <property type="entry name" value="DNA ligase"/>
    <property type="match status" value="1"/>
</dbReference>
<feature type="binding site" evidence="11">
    <location>
        <position position="428"/>
    </location>
    <ligand>
        <name>Zn(2+)</name>
        <dbReference type="ChEBI" id="CHEBI:29105"/>
    </ligand>
</feature>
<feature type="binding site" evidence="11">
    <location>
        <position position="404"/>
    </location>
    <ligand>
        <name>Zn(2+)</name>
        <dbReference type="ChEBI" id="CHEBI:29105"/>
    </ligand>
</feature>
<keyword evidence="6 11" id="KW-0862">Zinc</keyword>
<evidence type="ECO:0000256" key="9">
    <source>
        <dbReference type="ARBA" id="ARBA00023204"/>
    </source>
</evidence>
<dbReference type="InterPro" id="IPR013839">
    <property type="entry name" value="DNAligase_adenylation"/>
</dbReference>
<dbReference type="Pfam" id="PF12826">
    <property type="entry name" value="HHH_2"/>
    <property type="match status" value="1"/>
</dbReference>
<dbReference type="GO" id="GO:0006281">
    <property type="term" value="P:DNA repair"/>
    <property type="evidence" value="ECO:0007669"/>
    <property type="project" value="UniProtKB-KW"/>
</dbReference>
<keyword evidence="4 11" id="KW-0479">Metal-binding</keyword>
<feature type="binding site" evidence="11">
    <location>
        <position position="422"/>
    </location>
    <ligand>
        <name>Zn(2+)</name>
        <dbReference type="ChEBI" id="CHEBI:29105"/>
    </ligand>
</feature>
<proteinExistence type="inferred from homology"/>
<feature type="active site" description="N6-AMP-lysine intermediate" evidence="11">
    <location>
        <position position="113"/>
    </location>
</feature>
<comment type="similarity">
    <text evidence="11">Belongs to the NAD-dependent DNA ligase family. LigA subfamily.</text>
</comment>
<evidence type="ECO:0000256" key="1">
    <source>
        <dbReference type="ARBA" id="ARBA00004067"/>
    </source>
</evidence>
<evidence type="ECO:0000256" key="7">
    <source>
        <dbReference type="ARBA" id="ARBA00022842"/>
    </source>
</evidence>
<reference evidence="14 15" key="1">
    <citation type="submission" date="2019-01" db="EMBL/GenBank/DDBJ databases">
        <title>Cytophagaceae bacterium strain CAR-16.</title>
        <authorList>
            <person name="Chen W.-M."/>
        </authorList>
    </citation>
    <scope>NUCLEOTIDE SEQUENCE [LARGE SCALE GENOMIC DNA]</scope>
    <source>
        <strain evidence="14 15">CAR-16</strain>
    </source>
</reference>
<dbReference type="PIRSF" id="PIRSF001604">
    <property type="entry name" value="LigA"/>
    <property type="match status" value="1"/>
</dbReference>
<dbReference type="FunFam" id="1.10.150.20:FF:000007">
    <property type="entry name" value="DNA ligase"/>
    <property type="match status" value="1"/>
</dbReference>
<evidence type="ECO:0000256" key="6">
    <source>
        <dbReference type="ARBA" id="ARBA00022833"/>
    </source>
</evidence>
<dbReference type="PANTHER" id="PTHR23389:SF9">
    <property type="entry name" value="DNA LIGASE"/>
    <property type="match status" value="1"/>
</dbReference>
<accession>A0A4Q1C238</accession>
<comment type="caution">
    <text evidence="14">The sequence shown here is derived from an EMBL/GenBank/DDBJ whole genome shotgun (WGS) entry which is preliminary data.</text>
</comment>
<dbReference type="SUPFAM" id="SSF50249">
    <property type="entry name" value="Nucleic acid-binding proteins"/>
    <property type="match status" value="1"/>
</dbReference>
<keyword evidence="3 11" id="KW-0235">DNA replication</keyword>
<dbReference type="InterPro" id="IPR033136">
    <property type="entry name" value="DNA_ligase_CS"/>
</dbReference>
<keyword evidence="5 11" id="KW-0227">DNA damage</keyword>
<dbReference type="GO" id="GO:0006260">
    <property type="term" value="P:DNA replication"/>
    <property type="evidence" value="ECO:0007669"/>
    <property type="project" value="UniProtKB-KW"/>
</dbReference>
<feature type="binding site" evidence="11">
    <location>
        <position position="286"/>
    </location>
    <ligand>
        <name>NAD(+)</name>
        <dbReference type="ChEBI" id="CHEBI:57540"/>
    </ligand>
</feature>
<dbReference type="SUPFAM" id="SSF47781">
    <property type="entry name" value="RuvA domain 2-like"/>
    <property type="match status" value="1"/>
</dbReference>
<dbReference type="NCBIfam" id="TIGR00575">
    <property type="entry name" value="dnlj"/>
    <property type="match status" value="1"/>
</dbReference>
<keyword evidence="7 11" id="KW-0460">Magnesium</keyword>
<gene>
    <name evidence="11 14" type="primary">ligA</name>
    <name evidence="14" type="ORF">ESB04_01130</name>
</gene>
<comment type="catalytic activity">
    <reaction evidence="10 11 12">
        <text>NAD(+) + (deoxyribonucleotide)n-3'-hydroxyl + 5'-phospho-(deoxyribonucleotide)m = (deoxyribonucleotide)n+m + AMP + beta-nicotinamide D-nucleotide.</text>
        <dbReference type="EC" id="6.5.1.2"/>
    </reaction>
</comment>
<dbReference type="SMART" id="SM00532">
    <property type="entry name" value="LIGANc"/>
    <property type="match status" value="1"/>
</dbReference>
<dbReference type="InterPro" id="IPR001357">
    <property type="entry name" value="BRCT_dom"/>
</dbReference>
<feature type="binding site" evidence="11">
    <location>
        <position position="171"/>
    </location>
    <ligand>
        <name>NAD(+)</name>
        <dbReference type="ChEBI" id="CHEBI:57540"/>
    </ligand>
</feature>
<dbReference type="CDD" id="cd17748">
    <property type="entry name" value="BRCT_DNA_ligase_like"/>
    <property type="match status" value="1"/>
</dbReference>
<dbReference type="Gene3D" id="1.10.287.610">
    <property type="entry name" value="Helix hairpin bin"/>
    <property type="match status" value="1"/>
</dbReference>
<keyword evidence="9 11" id="KW-0234">DNA repair</keyword>
<evidence type="ECO:0000259" key="13">
    <source>
        <dbReference type="PROSITE" id="PS50172"/>
    </source>
</evidence>
<dbReference type="GO" id="GO:0005829">
    <property type="term" value="C:cytosol"/>
    <property type="evidence" value="ECO:0007669"/>
    <property type="project" value="TreeGrafter"/>
</dbReference>
<dbReference type="InterPro" id="IPR036420">
    <property type="entry name" value="BRCT_dom_sf"/>
</dbReference>
<sequence length="666" mass="75313">MDVKKRMDELILQINRYNEAYYQHNESLISDQEFDNLLAELQKLESENPLFAYPDSPTQRVGGTITKQFKSVKHRYPMLSLGNTYSEQELRDFDDRVAKGLEGEDYEYICELKFDGVALSFWYENGQLIKGVTRGDGTRGDDITNNIKTIKHLPLRLNSSIFPREFELRGEGYMPLSSFEAINEQKLKQGEAPLANPRNAASGTFKMQDSAEVARRNMACYIYAMVGDENPFQTHEESLIALNQADFPVSPTWKKCKSIDEVLEYIHSWKDKRNELPLNTDGIVIKVNDYEQQNRLGFTAKSPRWAIAYKYPSEIAETEILSISYQVGRTGNVTPVANLTPVYLAGTMVKRASVHNANEMDRLDLRKHDTVFVEKGGEIIPKITSVNLSKRKENTQAFIFPEQCPACGSTLVRQEGEANHYCLNEKKCPPQIKGKIEHFIQRKALNIENLGVETIDLLVEKGIIHHISDLYQLNEQSFQGLEGFQSKSISNILTSIEKSKSVAFRQVLFGLGIRHVGATIAEKLVQQFHSIEKLQKATLEELIAVPEIGERIANSLKEYFDDADNIQQLERLKEAGVQLSEEIKEIVLEGEALLGKSFVISGVFKNFEREELKDKIIAHGGKVVSSISSKLDYLVAGENMGPAKLEKANSLSIKIITEEEFLALLN</sequence>
<dbReference type="Gene3D" id="3.40.50.10190">
    <property type="entry name" value="BRCT domain"/>
    <property type="match status" value="1"/>
</dbReference>
<dbReference type="SMART" id="SM00292">
    <property type="entry name" value="BRCT"/>
    <property type="match status" value="1"/>
</dbReference>
<dbReference type="InterPro" id="IPR004149">
    <property type="entry name" value="Znf_DNAligase_C4"/>
</dbReference>
<keyword evidence="8 11" id="KW-0520">NAD</keyword>
<dbReference type="Pfam" id="PF03120">
    <property type="entry name" value="OB_DNA_ligase"/>
    <property type="match status" value="1"/>
</dbReference>
<comment type="cofactor">
    <cofactor evidence="11">
        <name>Mg(2+)</name>
        <dbReference type="ChEBI" id="CHEBI:18420"/>
    </cofactor>
    <cofactor evidence="11">
        <name>Mn(2+)</name>
        <dbReference type="ChEBI" id="CHEBI:29035"/>
    </cofactor>
</comment>
<evidence type="ECO:0000256" key="10">
    <source>
        <dbReference type="ARBA" id="ARBA00034005"/>
    </source>
</evidence>
<feature type="binding site" evidence="11">
    <location>
        <position position="111"/>
    </location>
    <ligand>
        <name>NAD(+)</name>
        <dbReference type="ChEBI" id="CHEBI:57540"/>
    </ligand>
</feature>
<dbReference type="AlphaFoldDB" id="A0A4Q1C238"/>
<dbReference type="GO" id="GO:0046872">
    <property type="term" value="F:metal ion binding"/>
    <property type="evidence" value="ECO:0007669"/>
    <property type="project" value="UniProtKB-KW"/>
</dbReference>
<dbReference type="Proteomes" id="UP000289455">
    <property type="component" value="Unassembled WGS sequence"/>
</dbReference>
<dbReference type="PANTHER" id="PTHR23389">
    <property type="entry name" value="CHROMOSOME TRANSMISSION FIDELITY FACTOR 18"/>
    <property type="match status" value="1"/>
</dbReference>
<comment type="function">
    <text evidence="1 11">DNA ligase that catalyzes the formation of phosphodiester linkages between 5'-phosphoryl and 3'-hydroxyl groups in double-stranded DNA using NAD as a coenzyme and as the energy source for the reaction. It is essential for DNA replication and repair of damaged DNA.</text>
</comment>
<protein>
    <recommendedName>
        <fullName evidence="11 12">DNA ligase</fullName>
        <ecNumber evidence="11 12">6.5.1.2</ecNumber>
    </recommendedName>
    <alternativeName>
        <fullName evidence="11">Polydeoxyribonucleotide synthase [NAD(+)]</fullName>
    </alternativeName>
</protein>
<feature type="domain" description="BRCT" evidence="13">
    <location>
        <begin position="588"/>
        <end position="666"/>
    </location>
</feature>
<keyword evidence="15" id="KW-1185">Reference proteome</keyword>
<evidence type="ECO:0000256" key="5">
    <source>
        <dbReference type="ARBA" id="ARBA00022763"/>
    </source>
</evidence>
<dbReference type="Gene3D" id="6.20.10.30">
    <property type="match status" value="1"/>
</dbReference>
<dbReference type="InterPro" id="IPR041663">
    <property type="entry name" value="DisA/LigA_HHH"/>
</dbReference>
<dbReference type="GO" id="GO:0003911">
    <property type="term" value="F:DNA ligase (NAD+) activity"/>
    <property type="evidence" value="ECO:0007669"/>
    <property type="project" value="UniProtKB-UniRule"/>
</dbReference>
<dbReference type="InterPro" id="IPR018239">
    <property type="entry name" value="DNA_ligase_AS"/>
</dbReference>
<name>A0A4Q1C238_9BACT</name>